<evidence type="ECO:0000313" key="12">
    <source>
        <dbReference type="Proteomes" id="UP000694388"/>
    </source>
</evidence>
<feature type="compositionally biased region" description="Basic residues" evidence="9">
    <location>
        <begin position="114"/>
        <end position="124"/>
    </location>
</feature>
<dbReference type="Ensembl" id="ENSEBUT00000010161.1">
    <property type="protein sequence ID" value="ENSEBUP00000009633.1"/>
    <property type="gene ID" value="ENSEBUG00000006192.1"/>
</dbReference>
<comment type="similarity">
    <text evidence="6">Belongs to the Msh homeobox family.</text>
</comment>
<dbReference type="PROSITE" id="PS50071">
    <property type="entry name" value="HOMEOBOX_2"/>
    <property type="match status" value="1"/>
</dbReference>
<dbReference type="GO" id="GO:0048598">
    <property type="term" value="P:embryonic morphogenesis"/>
    <property type="evidence" value="ECO:0007669"/>
    <property type="project" value="TreeGrafter"/>
</dbReference>
<keyword evidence="2" id="KW-0217">Developmental protein</keyword>
<name>A0A8C4Q481_EPTBU</name>
<evidence type="ECO:0000256" key="9">
    <source>
        <dbReference type="SAM" id="MobiDB-lite"/>
    </source>
</evidence>
<evidence type="ECO:0000313" key="11">
    <source>
        <dbReference type="Ensembl" id="ENSEBUP00000009633.1"/>
    </source>
</evidence>
<feature type="compositionally biased region" description="Pro residues" evidence="9">
    <location>
        <begin position="100"/>
        <end position="110"/>
    </location>
</feature>
<dbReference type="Gene3D" id="1.10.10.60">
    <property type="entry name" value="Homeodomain-like"/>
    <property type="match status" value="1"/>
</dbReference>
<dbReference type="PANTHER" id="PTHR24338:SF0">
    <property type="entry name" value="MUSCLE SEGMENTATION HOMEOBOX"/>
    <property type="match status" value="1"/>
</dbReference>
<dbReference type="GO" id="GO:0000981">
    <property type="term" value="F:DNA-binding transcription factor activity, RNA polymerase II-specific"/>
    <property type="evidence" value="ECO:0007669"/>
    <property type="project" value="InterPro"/>
</dbReference>
<evidence type="ECO:0000256" key="6">
    <source>
        <dbReference type="ARBA" id="ARBA00038425"/>
    </source>
</evidence>
<dbReference type="PANTHER" id="PTHR24338">
    <property type="entry name" value="HOMEOBOX PROTEIN MSX"/>
    <property type="match status" value="1"/>
</dbReference>
<feature type="compositionally biased region" description="Basic and acidic residues" evidence="9">
    <location>
        <begin position="26"/>
        <end position="44"/>
    </location>
</feature>
<dbReference type="SUPFAM" id="SSF46689">
    <property type="entry name" value="Homeodomain-like"/>
    <property type="match status" value="1"/>
</dbReference>
<evidence type="ECO:0000256" key="1">
    <source>
        <dbReference type="ARBA" id="ARBA00004123"/>
    </source>
</evidence>
<feature type="region of interest" description="Disordered" evidence="9">
    <location>
        <begin position="95"/>
        <end position="126"/>
    </location>
</feature>
<organism evidence="11 12">
    <name type="scientific">Eptatretus burgeri</name>
    <name type="common">Inshore hagfish</name>
    <dbReference type="NCBI Taxonomy" id="7764"/>
    <lineage>
        <taxon>Eukaryota</taxon>
        <taxon>Metazoa</taxon>
        <taxon>Chordata</taxon>
        <taxon>Craniata</taxon>
        <taxon>Vertebrata</taxon>
        <taxon>Cyclostomata</taxon>
        <taxon>Myxini</taxon>
        <taxon>Myxiniformes</taxon>
        <taxon>Myxinidae</taxon>
        <taxon>Eptatretinae</taxon>
        <taxon>Eptatretus</taxon>
    </lineage>
</organism>
<accession>A0A8C4Q481</accession>
<keyword evidence="5 7" id="KW-0539">Nucleus</keyword>
<dbReference type="CDD" id="cd00086">
    <property type="entry name" value="homeodomain"/>
    <property type="match status" value="1"/>
</dbReference>
<dbReference type="PROSITE" id="PS00027">
    <property type="entry name" value="HOMEOBOX_1"/>
    <property type="match status" value="1"/>
</dbReference>
<reference evidence="11" key="1">
    <citation type="submission" date="2025-08" db="UniProtKB">
        <authorList>
            <consortium name="Ensembl"/>
        </authorList>
    </citation>
    <scope>IDENTIFICATION</scope>
</reference>
<keyword evidence="4 7" id="KW-0371">Homeobox</keyword>
<dbReference type="InterPro" id="IPR009057">
    <property type="entry name" value="Homeodomain-like_sf"/>
</dbReference>
<comment type="subcellular location">
    <subcellularLocation>
        <location evidence="1 7 8">Nucleus</location>
    </subcellularLocation>
</comment>
<evidence type="ECO:0000259" key="10">
    <source>
        <dbReference type="PROSITE" id="PS50071"/>
    </source>
</evidence>
<proteinExistence type="inferred from homology"/>
<dbReference type="InterPro" id="IPR017970">
    <property type="entry name" value="Homeobox_CS"/>
</dbReference>
<dbReference type="GO" id="GO:0005634">
    <property type="term" value="C:nucleus"/>
    <property type="evidence" value="ECO:0007669"/>
    <property type="project" value="UniProtKB-SubCell"/>
</dbReference>
<feature type="domain" description="Homeobox" evidence="10">
    <location>
        <begin position="118"/>
        <end position="178"/>
    </location>
</feature>
<feature type="DNA-binding region" description="Homeobox" evidence="7">
    <location>
        <begin position="120"/>
        <end position="179"/>
    </location>
</feature>
<protein>
    <submittedName>
        <fullName evidence="11">Msh homeobox 1</fullName>
    </submittedName>
</protein>
<reference evidence="11" key="2">
    <citation type="submission" date="2025-09" db="UniProtKB">
        <authorList>
            <consortium name="Ensembl"/>
        </authorList>
    </citation>
    <scope>IDENTIFICATION</scope>
</reference>
<evidence type="ECO:0000256" key="4">
    <source>
        <dbReference type="ARBA" id="ARBA00023155"/>
    </source>
</evidence>
<dbReference type="InterPro" id="IPR001356">
    <property type="entry name" value="HD"/>
</dbReference>
<keyword evidence="12" id="KW-1185">Reference proteome</keyword>
<evidence type="ECO:0000256" key="5">
    <source>
        <dbReference type="ARBA" id="ARBA00023242"/>
    </source>
</evidence>
<dbReference type="SMART" id="SM00389">
    <property type="entry name" value="HOX"/>
    <property type="match status" value="1"/>
</dbReference>
<dbReference type="PRINTS" id="PR00024">
    <property type="entry name" value="HOMEOBOX"/>
</dbReference>
<feature type="region of interest" description="Disordered" evidence="9">
    <location>
        <begin position="1"/>
        <end position="81"/>
    </location>
</feature>
<evidence type="ECO:0000256" key="2">
    <source>
        <dbReference type="ARBA" id="ARBA00022473"/>
    </source>
</evidence>
<keyword evidence="3 7" id="KW-0238">DNA-binding</keyword>
<dbReference type="GeneTree" id="ENSGT00940000161623"/>
<sequence length="244" mass="26599">MDRDGESCCATPTPASALPFSVESLMSDRRMRDKDFWRSSDRSTSRSPQGAPPGLVQTPPMVSGAATGVASAEGPAVSAKTPGLVEQVDKLSWSIHGPYSSPPRPGPSPPSCTLRKHKATRKPRTPFTTSQLLALERKFRQKQYLSIAERAEFSTSLNLTETQVKIWFQNRRAKAKRLQEAELERLKLAAKPPALTAPFGLPHFSPFGGALAAPGIFVAPGLFPRLPMNHMGLHASPFGYYHHS</sequence>
<dbReference type="Pfam" id="PF00046">
    <property type="entry name" value="Homeodomain"/>
    <property type="match status" value="1"/>
</dbReference>
<dbReference type="AlphaFoldDB" id="A0A8C4Q481"/>
<evidence type="ECO:0000256" key="3">
    <source>
        <dbReference type="ARBA" id="ARBA00023125"/>
    </source>
</evidence>
<dbReference type="GO" id="GO:0000977">
    <property type="term" value="F:RNA polymerase II transcription regulatory region sequence-specific DNA binding"/>
    <property type="evidence" value="ECO:0007669"/>
    <property type="project" value="TreeGrafter"/>
</dbReference>
<dbReference type="FunFam" id="1.10.10.60:FF:000134">
    <property type="entry name" value="Homeobox protein MSX-1"/>
    <property type="match status" value="1"/>
</dbReference>
<dbReference type="Proteomes" id="UP000694388">
    <property type="component" value="Unplaced"/>
</dbReference>
<evidence type="ECO:0000256" key="8">
    <source>
        <dbReference type="RuleBase" id="RU000682"/>
    </source>
</evidence>
<dbReference type="InterPro" id="IPR020479">
    <property type="entry name" value="HD_metazoa"/>
</dbReference>
<evidence type="ECO:0000256" key="7">
    <source>
        <dbReference type="PROSITE-ProRule" id="PRU00108"/>
    </source>
</evidence>
<dbReference type="InterPro" id="IPR050674">
    <property type="entry name" value="Msh_Homeobox_Regulators"/>
</dbReference>